<protein>
    <recommendedName>
        <fullName evidence="1">RNase H type-1 domain-containing protein</fullName>
    </recommendedName>
</protein>
<dbReference type="GO" id="GO:0004523">
    <property type="term" value="F:RNA-DNA hybrid ribonuclease activity"/>
    <property type="evidence" value="ECO:0007669"/>
    <property type="project" value="InterPro"/>
</dbReference>
<sequence length="125" mass="14297">MSKEAHVNPILAELRALRQGLIMALEHDAKPLDINTDSIELTKLVKHSNHPYSNLVLECRSLMRRLEVALPTHVFREQNKVADMLSKEGLKQDTFGRPTSFYSSSWVCKSISMVRHSGNYVLKDY</sequence>
<keyword evidence="3" id="KW-1185">Reference proteome</keyword>
<name>A0AAF0V809_SOLVR</name>
<dbReference type="Pfam" id="PF13456">
    <property type="entry name" value="RVT_3"/>
    <property type="match status" value="1"/>
</dbReference>
<evidence type="ECO:0000259" key="1">
    <source>
        <dbReference type="Pfam" id="PF13456"/>
    </source>
</evidence>
<organism evidence="2 3">
    <name type="scientific">Solanum verrucosum</name>
    <dbReference type="NCBI Taxonomy" id="315347"/>
    <lineage>
        <taxon>Eukaryota</taxon>
        <taxon>Viridiplantae</taxon>
        <taxon>Streptophyta</taxon>
        <taxon>Embryophyta</taxon>
        <taxon>Tracheophyta</taxon>
        <taxon>Spermatophyta</taxon>
        <taxon>Magnoliopsida</taxon>
        <taxon>eudicotyledons</taxon>
        <taxon>Gunneridae</taxon>
        <taxon>Pentapetalae</taxon>
        <taxon>asterids</taxon>
        <taxon>lamiids</taxon>
        <taxon>Solanales</taxon>
        <taxon>Solanaceae</taxon>
        <taxon>Solanoideae</taxon>
        <taxon>Solaneae</taxon>
        <taxon>Solanum</taxon>
    </lineage>
</organism>
<dbReference type="InterPro" id="IPR036397">
    <property type="entry name" value="RNaseH_sf"/>
</dbReference>
<dbReference type="PANTHER" id="PTHR47723:SF19">
    <property type="entry name" value="POLYNUCLEOTIDYL TRANSFERASE, RIBONUCLEASE H-LIKE SUPERFAMILY PROTEIN"/>
    <property type="match status" value="1"/>
</dbReference>
<dbReference type="SUPFAM" id="SSF53098">
    <property type="entry name" value="Ribonuclease H-like"/>
    <property type="match status" value="1"/>
</dbReference>
<dbReference type="Proteomes" id="UP001234989">
    <property type="component" value="Chromosome 12"/>
</dbReference>
<dbReference type="PANTHER" id="PTHR47723">
    <property type="entry name" value="OS05G0353850 PROTEIN"/>
    <property type="match status" value="1"/>
</dbReference>
<dbReference type="InterPro" id="IPR044730">
    <property type="entry name" value="RNase_H-like_dom_plant"/>
</dbReference>
<accession>A0AAF0V809</accession>
<dbReference type="CDD" id="cd06222">
    <property type="entry name" value="RNase_H_like"/>
    <property type="match status" value="1"/>
</dbReference>
<dbReference type="AlphaFoldDB" id="A0AAF0V809"/>
<dbReference type="InterPro" id="IPR053151">
    <property type="entry name" value="RNase_H-like"/>
</dbReference>
<dbReference type="EMBL" id="CP133623">
    <property type="protein sequence ID" value="WMV59607.1"/>
    <property type="molecule type" value="Genomic_DNA"/>
</dbReference>
<dbReference type="Gene3D" id="3.30.420.10">
    <property type="entry name" value="Ribonuclease H-like superfamily/Ribonuclease H"/>
    <property type="match status" value="1"/>
</dbReference>
<gene>
    <name evidence="2" type="ORF">MTR67_052992</name>
</gene>
<evidence type="ECO:0000313" key="3">
    <source>
        <dbReference type="Proteomes" id="UP001234989"/>
    </source>
</evidence>
<dbReference type="GO" id="GO:0003676">
    <property type="term" value="F:nucleic acid binding"/>
    <property type="evidence" value="ECO:0007669"/>
    <property type="project" value="InterPro"/>
</dbReference>
<dbReference type="InterPro" id="IPR012337">
    <property type="entry name" value="RNaseH-like_sf"/>
</dbReference>
<proteinExistence type="predicted"/>
<evidence type="ECO:0000313" key="2">
    <source>
        <dbReference type="EMBL" id="WMV59607.1"/>
    </source>
</evidence>
<reference evidence="2" key="1">
    <citation type="submission" date="2023-08" db="EMBL/GenBank/DDBJ databases">
        <title>A de novo genome assembly of Solanum verrucosum Schlechtendal, a Mexican diploid species geographically isolated from the other diploid A-genome species in potato relatives.</title>
        <authorList>
            <person name="Hosaka K."/>
        </authorList>
    </citation>
    <scope>NUCLEOTIDE SEQUENCE</scope>
    <source>
        <tissue evidence="2">Young leaves</tissue>
    </source>
</reference>
<feature type="domain" description="RNase H type-1" evidence="1">
    <location>
        <begin position="6"/>
        <end position="88"/>
    </location>
</feature>
<dbReference type="InterPro" id="IPR002156">
    <property type="entry name" value="RNaseH_domain"/>
</dbReference>